<accession>A0A8J4TTY7</accession>
<proteinExistence type="predicted"/>
<dbReference type="AlphaFoldDB" id="A0A8J4TTY7"/>
<dbReference type="OrthoDB" id="8963940at2759"/>
<protein>
    <submittedName>
        <fullName evidence="2">Zinc finger BED domain-containing protein 4-like</fullName>
    </submittedName>
</protein>
<keyword evidence="3" id="KW-1185">Reference proteome</keyword>
<dbReference type="Proteomes" id="UP000727407">
    <property type="component" value="Unassembled WGS sequence"/>
</dbReference>
<dbReference type="EMBL" id="QNUK01001244">
    <property type="protein sequence ID" value="KAF5885373.1"/>
    <property type="molecule type" value="Genomic_DNA"/>
</dbReference>
<feature type="region of interest" description="Disordered" evidence="1">
    <location>
        <begin position="1"/>
        <end position="24"/>
    </location>
</feature>
<feature type="compositionally biased region" description="Polar residues" evidence="1">
    <location>
        <begin position="1"/>
        <end position="22"/>
    </location>
</feature>
<evidence type="ECO:0000256" key="1">
    <source>
        <dbReference type="SAM" id="MobiDB-lite"/>
    </source>
</evidence>
<evidence type="ECO:0000313" key="3">
    <source>
        <dbReference type="Proteomes" id="UP000727407"/>
    </source>
</evidence>
<gene>
    <name evidence="2" type="ORF">DAT39_022723</name>
</gene>
<reference evidence="2" key="1">
    <citation type="submission" date="2020-07" db="EMBL/GenBank/DDBJ databases">
        <title>Clarias magur genome sequencing, assembly and annotation.</title>
        <authorList>
            <person name="Kushwaha B."/>
            <person name="Kumar R."/>
            <person name="Das P."/>
            <person name="Joshi C.G."/>
            <person name="Kumar D."/>
            <person name="Nagpure N.S."/>
            <person name="Pandey M."/>
            <person name="Agarwal S."/>
            <person name="Srivastava S."/>
            <person name="Singh M."/>
            <person name="Sahoo L."/>
            <person name="Jayasankar P."/>
            <person name="Meher P.K."/>
            <person name="Koringa P.G."/>
            <person name="Iquebal M.A."/>
            <person name="Das S.P."/>
            <person name="Bit A."/>
            <person name="Patnaik S."/>
            <person name="Patel N."/>
            <person name="Shah T.M."/>
            <person name="Hinsu A."/>
            <person name="Jena J.K."/>
        </authorList>
    </citation>
    <scope>NUCLEOTIDE SEQUENCE</scope>
    <source>
        <strain evidence="2">CIFAMagur01</strain>
        <tissue evidence="2">Testis</tissue>
    </source>
</reference>
<organism evidence="2 3">
    <name type="scientific">Clarias magur</name>
    <name type="common">Asian catfish</name>
    <name type="synonym">Macropteronotus magur</name>
    <dbReference type="NCBI Taxonomy" id="1594786"/>
    <lineage>
        <taxon>Eukaryota</taxon>
        <taxon>Metazoa</taxon>
        <taxon>Chordata</taxon>
        <taxon>Craniata</taxon>
        <taxon>Vertebrata</taxon>
        <taxon>Euteleostomi</taxon>
        <taxon>Actinopterygii</taxon>
        <taxon>Neopterygii</taxon>
        <taxon>Teleostei</taxon>
        <taxon>Ostariophysi</taxon>
        <taxon>Siluriformes</taxon>
        <taxon>Clariidae</taxon>
        <taxon>Clarias</taxon>
    </lineage>
</organism>
<comment type="caution">
    <text evidence="2">The sequence shown here is derived from an EMBL/GenBank/DDBJ whole genome shotgun (WGS) entry which is preliminary data.</text>
</comment>
<sequence>MPNSTSPQPSMLSTVSESQPSDSGEGCECATVALYYGDETDGWLSVFFLDTVKGVVTRLLSIVLYCYLEETCYGCNVDHPSQKHHACLWGIPDDFFRDNFGEVRKRLWTDRFIPSIRLFLEANSLSPTDESKLRGVAETFLHELRFIPNIEDTLLQIQKVLTGEDETTPKNRSLEQVVNFWYGNDV</sequence>
<name>A0A8J4TTY7_CLAMG</name>
<evidence type="ECO:0000313" key="2">
    <source>
        <dbReference type="EMBL" id="KAF5885373.1"/>
    </source>
</evidence>